<gene>
    <name evidence="1" type="ORF">CY35_07G032700</name>
</gene>
<protein>
    <submittedName>
        <fullName evidence="1">Uncharacterized protein</fullName>
    </submittedName>
</protein>
<comment type="caution">
    <text evidence="1">The sequence shown here is derived from an EMBL/GenBank/DDBJ whole genome shotgun (WGS) entry which is preliminary data.</text>
</comment>
<reference evidence="2" key="1">
    <citation type="journal article" date="2022" name="New Phytol.">
        <title>Phylogenomic structure and speciation in an emerging model: the Sphagnum magellanicum complex (Bryophyta).</title>
        <authorList>
            <person name="Shaw A.J."/>
            <person name="Piatkowski B."/>
            <person name="Duffy A.M."/>
            <person name="Aguero B."/>
            <person name="Imwattana K."/>
            <person name="Nieto-Lugilde M."/>
            <person name="Healey A."/>
            <person name="Weston D.J."/>
            <person name="Patel M.N."/>
            <person name="Schmutz J."/>
            <person name="Grimwood J."/>
            <person name="Yavitt J.B."/>
            <person name="Hassel K."/>
            <person name="Stenoien H.K."/>
            <person name="Flatberg K.I."/>
            <person name="Bickford C.P."/>
            <person name="Hicks K.A."/>
        </authorList>
    </citation>
    <scope>NUCLEOTIDE SEQUENCE [LARGE SCALE GENOMIC DNA]</scope>
</reference>
<keyword evidence="2" id="KW-1185">Reference proteome</keyword>
<proteinExistence type="predicted"/>
<accession>A0ACB8HJW8</accession>
<sequence length="1080" mass="119967">MFFKVCRGSTVDEDAHHHAADVQEKKTKNLPSFSNPFHNYTKSKQRSKLVDASPISDDDAAAEASPIIIGSRGRGREDNKKTTSSKASSINLIGRASSKKDFVKRTALGTGTQHSFHDPHSLPPLDLAFQSFKQVYPRFEETVAVDFLRDREYHGQCLLAAEEENGHVVLDYCGFGLFSQWQQVMEQESSSFELDYVSANLPTHALYGCSDDGSLECYIRKRVMRYMNVNQAEYSMVFTMSVESAFKLLAESYPFPINNRLLTIYDYESEAVDGMVASARDKGAKIMTASFKWPSLRIVASDLKYKLRDKKKKKEQQAKGLFVFPVQSRFTGAKYSYQWMSQAQANKWHVLLDASALGPKDMDSLGLSLFRPEFIVTSFYKVFGVDRTGFGCLFIKNSVIQSLQTSSRARGVGMVRIVPSEPSNSNSLTFSDGKAEGEEKEGNDKRESNNSHTLAQENMEVDEIEEFLDAEDWSSPGGNHVDSVSSEQDSANQLRHASFLDRLSAGGSMNSGVNSEIGSVAGSHDNEVATNTQPEIEDKEGEVRDQGHGGNLMHSDIENVYEATLNPGLSLPDDKDVEAVGAREVEVLDDGVLIDDEEADASVFPLMRQVLPTPTKAVAGPADDYAFEEHHLSELITSSPITVGSDTGEDSSIEQERQFNLHEEDFTPHQGFHPSLSRIGEEEDIVNGDEVTSFHMQSEIEEDTPDESTSRSDLRSHQNPLFINPSEVHERCLWKCANEDDAIANQESQMIPQMLDMLGKRVDEYSRPESAADLGSSVIRKGDEEHFLMEGREAGSFSRHRRILSSLEWNFDGEAELDFSEREAYDGTNGRRFQYWSPGEESNKWAEPYAISTNGSPLYYEEEGGGSVEESEPEMLDDNNGVTCSGLDHADSQGLNKITRRLRYLTNWVISALLKLHHPAQAEGQGTPLVHIYGPEVQFDRGASLAFNILDQNGVVVQPKLVQQLADQSNISLGLGKLCNIIYPEGLRGFRGLHLTEKTVAPGGKTDGQFENPRASNANKGDRPLSIPVVTAALGFVTNFEDVYRLWAFVAKFLDVNFVSERGELATAVPLTFNQETVVL</sequence>
<evidence type="ECO:0000313" key="2">
    <source>
        <dbReference type="Proteomes" id="UP000828922"/>
    </source>
</evidence>
<dbReference type="EMBL" id="CM038913">
    <property type="protein sequence ID" value="KAH9556517.1"/>
    <property type="molecule type" value="Genomic_DNA"/>
</dbReference>
<name>A0ACB8HJW8_9BRYO</name>
<evidence type="ECO:0000313" key="1">
    <source>
        <dbReference type="EMBL" id="KAH9556517.1"/>
    </source>
</evidence>
<organism evidence="1 2">
    <name type="scientific">Sphagnum magellanicum</name>
    <dbReference type="NCBI Taxonomy" id="128215"/>
    <lineage>
        <taxon>Eukaryota</taxon>
        <taxon>Viridiplantae</taxon>
        <taxon>Streptophyta</taxon>
        <taxon>Embryophyta</taxon>
        <taxon>Bryophyta</taxon>
        <taxon>Sphagnophytina</taxon>
        <taxon>Sphagnopsida</taxon>
        <taxon>Sphagnales</taxon>
        <taxon>Sphagnaceae</taxon>
        <taxon>Sphagnum</taxon>
    </lineage>
</organism>
<dbReference type="Proteomes" id="UP000828922">
    <property type="component" value="Linkage Group LG07"/>
</dbReference>